<reference evidence="5 6" key="1">
    <citation type="submission" date="2023-09" db="EMBL/GenBank/DDBJ databases">
        <authorList>
            <person name="Wang M."/>
        </authorList>
    </citation>
    <scope>NUCLEOTIDE SEQUENCE [LARGE SCALE GENOMIC DNA]</scope>
    <source>
        <strain evidence="5">GT-2023</strain>
        <tissue evidence="5">Liver</tissue>
    </source>
</reference>
<dbReference type="PANTHER" id="PTHR47526">
    <property type="entry name" value="ATP-DEPENDENT DNA HELICASE"/>
    <property type="match status" value="1"/>
</dbReference>
<gene>
    <name evidence="5" type="ORF">QQF64_031014</name>
</gene>
<comment type="caution">
    <text evidence="5">The sequence shown here is derived from an EMBL/GenBank/DDBJ whole genome shotgun (WGS) entry which is preliminary data.</text>
</comment>
<evidence type="ECO:0000256" key="3">
    <source>
        <dbReference type="ARBA" id="ARBA00022801"/>
    </source>
</evidence>
<keyword evidence="3" id="KW-0378">Hydrolase</keyword>
<evidence type="ECO:0000256" key="1">
    <source>
        <dbReference type="ARBA" id="ARBA00022722"/>
    </source>
</evidence>
<protein>
    <recommendedName>
        <fullName evidence="7">SWIM-type domain-containing protein</fullName>
    </recommendedName>
</protein>
<dbReference type="InterPro" id="IPR034720">
    <property type="entry name" value="Viral_alk_exo"/>
</dbReference>
<dbReference type="EMBL" id="JAYMGO010000007">
    <property type="protein sequence ID" value="KAL1271998.1"/>
    <property type="molecule type" value="Genomic_DNA"/>
</dbReference>
<evidence type="ECO:0000313" key="6">
    <source>
        <dbReference type="Proteomes" id="UP001558613"/>
    </source>
</evidence>
<name>A0ABR3N4X4_9TELE</name>
<organism evidence="5 6">
    <name type="scientific">Cirrhinus molitorella</name>
    <name type="common">mud carp</name>
    <dbReference type="NCBI Taxonomy" id="172907"/>
    <lineage>
        <taxon>Eukaryota</taxon>
        <taxon>Metazoa</taxon>
        <taxon>Chordata</taxon>
        <taxon>Craniata</taxon>
        <taxon>Vertebrata</taxon>
        <taxon>Euteleostomi</taxon>
        <taxon>Actinopterygii</taxon>
        <taxon>Neopterygii</taxon>
        <taxon>Teleostei</taxon>
        <taxon>Ostariophysi</taxon>
        <taxon>Cypriniformes</taxon>
        <taxon>Cyprinidae</taxon>
        <taxon>Labeoninae</taxon>
        <taxon>Labeonini</taxon>
        <taxon>Cirrhinus</taxon>
    </lineage>
</organism>
<evidence type="ECO:0008006" key="7">
    <source>
        <dbReference type="Google" id="ProtNLM"/>
    </source>
</evidence>
<evidence type="ECO:0000256" key="2">
    <source>
        <dbReference type="ARBA" id="ARBA00022759"/>
    </source>
</evidence>
<keyword evidence="4" id="KW-0269">Exonuclease</keyword>
<sequence length="372" mass="42131">MNFKATEFTAHFNSKEIDMYMSKLNRLNITDPYNAPGVLLTCINKETGSFPDLQYPDIYNYLINFPSSYSGDSLKAYKSLEGYKWTQSNFVVNIQLWSLPTKTCFVVIGRVKHSQKLNDPPLKPWVVVRNDGVVLGAHCNCTAGLGECCSHVSALLFRIWQHNDREEEIAVTSKKCKWSTPSEEYLKRVEYQQGKDIICNNTQQGKKGSFKGHSAIPPPFPPLTHLEQAQLYSHLSKCCTQDGQIIKPAVLSVVSEYASSYVPKIVMLGLPEPLTTLYDKQAREVSLEVLQDRAEAVFEDISVTKEQSDIVEEETRAQSKSRIWFDQRSGRITASTFRAATKTDVRKPSVSLIRKICYPKSHSFTTEATRYS</sequence>
<keyword evidence="1" id="KW-0540">Nuclease</keyword>
<accession>A0ABR3N4X4</accession>
<keyword evidence="2" id="KW-0255">Endonuclease</keyword>
<dbReference type="Pfam" id="PF01771">
    <property type="entry name" value="Viral_alk_exo"/>
    <property type="match status" value="1"/>
</dbReference>
<evidence type="ECO:0000256" key="4">
    <source>
        <dbReference type="ARBA" id="ARBA00022839"/>
    </source>
</evidence>
<dbReference type="InterPro" id="IPR011604">
    <property type="entry name" value="PDDEXK-like_dom_sf"/>
</dbReference>
<dbReference type="Gene3D" id="3.90.320.10">
    <property type="match status" value="1"/>
</dbReference>
<proteinExistence type="predicted"/>
<dbReference type="PANTHER" id="PTHR47526:SF4">
    <property type="entry name" value="SWIM-TYPE DOMAIN-CONTAINING PROTEIN"/>
    <property type="match status" value="1"/>
</dbReference>
<keyword evidence="6" id="KW-1185">Reference proteome</keyword>
<evidence type="ECO:0000313" key="5">
    <source>
        <dbReference type="EMBL" id="KAL1271998.1"/>
    </source>
</evidence>
<dbReference type="Proteomes" id="UP001558613">
    <property type="component" value="Unassembled WGS sequence"/>
</dbReference>